<reference evidence="7 8" key="1">
    <citation type="submission" date="2024-01" db="EMBL/GenBank/DDBJ databases">
        <title>The genomes of 5 underutilized Papilionoideae crops provide insights into root nodulation and disease resistanc.</title>
        <authorList>
            <person name="Jiang F."/>
        </authorList>
    </citation>
    <scope>NUCLEOTIDE SEQUENCE [LARGE SCALE GENOMIC DNA]</scope>
    <source>
        <strain evidence="7">JINMINGXINNONG_FW02</strain>
        <tissue evidence="7">Leaves</tissue>
    </source>
</reference>
<keyword evidence="3" id="KW-0804">Transcription</keyword>
<evidence type="ECO:0000256" key="2">
    <source>
        <dbReference type="ARBA" id="ARBA00023125"/>
    </source>
</evidence>
<evidence type="ECO:0000256" key="3">
    <source>
        <dbReference type="ARBA" id="ARBA00023163"/>
    </source>
</evidence>
<dbReference type="SUPFAM" id="SSF117856">
    <property type="entry name" value="AF0104/ALDC/Ptd012-like"/>
    <property type="match status" value="1"/>
</dbReference>
<organism evidence="7 8">
    <name type="scientific">Phaseolus coccineus</name>
    <name type="common">Scarlet runner bean</name>
    <name type="synonym">Phaseolus multiflorus</name>
    <dbReference type="NCBI Taxonomy" id="3886"/>
    <lineage>
        <taxon>Eukaryota</taxon>
        <taxon>Viridiplantae</taxon>
        <taxon>Streptophyta</taxon>
        <taxon>Embryophyta</taxon>
        <taxon>Tracheophyta</taxon>
        <taxon>Spermatophyta</taxon>
        <taxon>Magnoliopsida</taxon>
        <taxon>eudicotyledons</taxon>
        <taxon>Gunneridae</taxon>
        <taxon>Pentapetalae</taxon>
        <taxon>rosids</taxon>
        <taxon>fabids</taxon>
        <taxon>Fabales</taxon>
        <taxon>Fabaceae</taxon>
        <taxon>Papilionoideae</taxon>
        <taxon>50 kb inversion clade</taxon>
        <taxon>NPAAA clade</taxon>
        <taxon>indigoferoid/millettioid clade</taxon>
        <taxon>Phaseoleae</taxon>
        <taxon>Phaseolus</taxon>
    </lineage>
</organism>
<keyword evidence="1" id="KW-0805">Transcription regulation</keyword>
<evidence type="ECO:0000256" key="4">
    <source>
        <dbReference type="ARBA" id="ARBA00023242"/>
    </source>
</evidence>
<dbReference type="PROSITE" id="PS51742">
    <property type="entry name" value="PPC"/>
    <property type="match status" value="1"/>
</dbReference>
<evidence type="ECO:0000259" key="6">
    <source>
        <dbReference type="PROSITE" id="PS51742"/>
    </source>
</evidence>
<evidence type="ECO:0000313" key="7">
    <source>
        <dbReference type="EMBL" id="KAK7372752.1"/>
    </source>
</evidence>
<dbReference type="InterPro" id="IPR005175">
    <property type="entry name" value="PPC_dom"/>
</dbReference>
<keyword evidence="2" id="KW-0238">DNA-binding</keyword>
<keyword evidence="8" id="KW-1185">Reference proteome</keyword>
<feature type="region of interest" description="Disordered" evidence="5">
    <location>
        <begin position="1"/>
        <end position="76"/>
    </location>
</feature>
<accession>A0AAN9RIP8</accession>
<dbReference type="GO" id="GO:0005634">
    <property type="term" value="C:nucleus"/>
    <property type="evidence" value="ECO:0007669"/>
    <property type="project" value="TreeGrafter"/>
</dbReference>
<evidence type="ECO:0000256" key="1">
    <source>
        <dbReference type="ARBA" id="ARBA00023015"/>
    </source>
</evidence>
<dbReference type="GO" id="GO:0003680">
    <property type="term" value="F:minor groove of adenine-thymine-rich DNA binding"/>
    <property type="evidence" value="ECO:0007669"/>
    <property type="project" value="InterPro"/>
</dbReference>
<dbReference type="Gene3D" id="3.30.1330.80">
    <property type="entry name" value="Hypothetical protein, similar to alpha- acetolactate decarboxylase, domain 2"/>
    <property type="match status" value="1"/>
</dbReference>
<dbReference type="GO" id="GO:0003700">
    <property type="term" value="F:DNA-binding transcription factor activity"/>
    <property type="evidence" value="ECO:0007669"/>
    <property type="project" value="TreeGrafter"/>
</dbReference>
<dbReference type="EMBL" id="JAYMYR010000003">
    <property type="protein sequence ID" value="KAK7372752.1"/>
    <property type="molecule type" value="Genomic_DNA"/>
</dbReference>
<keyword evidence="4" id="KW-0539">Nucleus</keyword>
<dbReference type="AlphaFoldDB" id="A0AAN9RIP8"/>
<evidence type="ECO:0000256" key="5">
    <source>
        <dbReference type="SAM" id="MobiDB-lite"/>
    </source>
</evidence>
<dbReference type="Pfam" id="PF03479">
    <property type="entry name" value="PCC"/>
    <property type="match status" value="1"/>
</dbReference>
<evidence type="ECO:0000313" key="8">
    <source>
        <dbReference type="Proteomes" id="UP001374584"/>
    </source>
</evidence>
<gene>
    <name evidence="7" type="ORF">VNO80_06139</name>
</gene>
<proteinExistence type="predicted"/>
<feature type="domain" description="PPC" evidence="6">
    <location>
        <begin position="80"/>
        <end position="229"/>
    </location>
</feature>
<dbReference type="InterPro" id="IPR014476">
    <property type="entry name" value="AHL15-29"/>
</dbReference>
<comment type="caution">
    <text evidence="7">The sequence shown here is derived from an EMBL/GenBank/DDBJ whole genome shotgun (WGS) entry which is preliminary data.</text>
</comment>
<name>A0AAN9RIP8_PHACN</name>
<sequence length="286" mass="30922">MGKNVGDESLDFPPSPKPSPIIGETNVPSSKEPNEQMEPKSTMVETGKSSEESPVLNSENEPNPTMEFPVPSTDELQEGEEFPKPIIMIVPAGEDIVKTILDYARDRDVSILVNHASGPISEVHITNPLSPSNDYTFHGNLQMYFLSGVYTKCLSPLPPKSIPFSFFNIQFSREDAPEVYGGLVGNTLIAAQPLQVTASLFKEHEYYESPITATNLHPSILGIPNATATAAAAAATTNNNTVHQHDFFSGGSTPSPMIALPFSGPSPPIDFTKVYRNNPTNPGDDH</sequence>
<dbReference type="PANTHER" id="PTHR31100:SF69">
    <property type="entry name" value="AT-HOOK MOTIF NUCLEAR-LOCALIZED PROTEIN 17-RELATED"/>
    <property type="match status" value="1"/>
</dbReference>
<dbReference type="Proteomes" id="UP001374584">
    <property type="component" value="Unassembled WGS sequence"/>
</dbReference>
<protein>
    <recommendedName>
        <fullName evidence="6">PPC domain-containing protein</fullName>
    </recommendedName>
</protein>
<dbReference type="PANTHER" id="PTHR31100">
    <property type="entry name" value="AT-HOOK MOTIF NUCLEAR-LOCALIZED PROTEIN 15"/>
    <property type="match status" value="1"/>
</dbReference>